<dbReference type="InterPro" id="IPR052892">
    <property type="entry name" value="NA-targeting_endonuclease"/>
</dbReference>
<comment type="caution">
    <text evidence="2">The sequence shown here is derived from an EMBL/GenBank/DDBJ whole genome shotgun (WGS) entry which is preliminary data.</text>
</comment>
<protein>
    <recommendedName>
        <fullName evidence="1">HNH nuclease domain-containing protein</fullName>
    </recommendedName>
</protein>
<dbReference type="EMBL" id="BART01034536">
    <property type="protein sequence ID" value="GAH05923.1"/>
    <property type="molecule type" value="Genomic_DNA"/>
</dbReference>
<name>X1EB76_9ZZZZ</name>
<dbReference type="PANTHER" id="PTHR33877:SF2">
    <property type="entry name" value="OS07G0170200 PROTEIN"/>
    <property type="match status" value="1"/>
</dbReference>
<dbReference type="Gene3D" id="1.10.30.50">
    <property type="match status" value="1"/>
</dbReference>
<dbReference type="CDD" id="cd00085">
    <property type="entry name" value="HNHc"/>
    <property type="match status" value="1"/>
</dbReference>
<reference evidence="2" key="1">
    <citation type="journal article" date="2014" name="Front. Microbiol.">
        <title>High frequency of phylogenetically diverse reductive dehalogenase-homologous genes in deep subseafloor sedimentary metagenomes.</title>
        <authorList>
            <person name="Kawai M."/>
            <person name="Futagami T."/>
            <person name="Toyoda A."/>
            <person name="Takaki Y."/>
            <person name="Nishi S."/>
            <person name="Hori S."/>
            <person name="Arai W."/>
            <person name="Tsubouchi T."/>
            <person name="Morono Y."/>
            <person name="Uchiyama I."/>
            <person name="Ito T."/>
            <person name="Fujiyama A."/>
            <person name="Inagaki F."/>
            <person name="Takami H."/>
        </authorList>
    </citation>
    <scope>NUCLEOTIDE SEQUENCE</scope>
    <source>
        <strain evidence="2">Expedition CK06-06</strain>
    </source>
</reference>
<sequence>MSDSLVLNRVWYPIHITGWERAISLLYLGHAVAVDPEDGRTYNFEDWASLSKMKLEIERLPEKKFVRSMRITVMIPEVITLLLFDKLPPTEVKMSRKTIFERDNFTCAYCGKKFPPKKLTWDHIVPLARGGKREWLNIVTACQNCNIRKGGCTPEEAKMKILYKPTVPKWKNHLGWRLGMEVKVKESWQQFLDRVYWNAELEP</sequence>
<evidence type="ECO:0000259" key="1">
    <source>
        <dbReference type="SMART" id="SM00507"/>
    </source>
</evidence>
<dbReference type="SMART" id="SM00507">
    <property type="entry name" value="HNHc"/>
    <property type="match status" value="1"/>
</dbReference>
<dbReference type="PANTHER" id="PTHR33877">
    <property type="entry name" value="SLL1193 PROTEIN"/>
    <property type="match status" value="1"/>
</dbReference>
<feature type="domain" description="HNH nuclease" evidence="1">
    <location>
        <begin position="94"/>
        <end position="147"/>
    </location>
</feature>
<gene>
    <name evidence="2" type="ORF">S01H4_58999</name>
</gene>
<dbReference type="InterPro" id="IPR029471">
    <property type="entry name" value="HNH_5"/>
</dbReference>
<organism evidence="2">
    <name type="scientific">marine sediment metagenome</name>
    <dbReference type="NCBI Taxonomy" id="412755"/>
    <lineage>
        <taxon>unclassified sequences</taxon>
        <taxon>metagenomes</taxon>
        <taxon>ecological metagenomes</taxon>
    </lineage>
</organism>
<dbReference type="AlphaFoldDB" id="X1EB76"/>
<evidence type="ECO:0000313" key="2">
    <source>
        <dbReference type="EMBL" id="GAH05923.1"/>
    </source>
</evidence>
<proteinExistence type="predicted"/>
<dbReference type="InterPro" id="IPR003615">
    <property type="entry name" value="HNH_nuc"/>
</dbReference>
<accession>X1EB76</accession>
<dbReference type="Pfam" id="PF14279">
    <property type="entry name" value="HNH_5"/>
    <property type="match status" value="1"/>
</dbReference>